<keyword evidence="2" id="KW-1185">Reference proteome</keyword>
<evidence type="ECO:0000313" key="1">
    <source>
        <dbReference type="EMBL" id="QUC68495.1"/>
    </source>
</evidence>
<name>A0AC61MZ30_9FIRM</name>
<organism evidence="1 2">
    <name type="scientific">Aristaeella hokkaidonensis</name>
    <dbReference type="NCBI Taxonomy" id="3046382"/>
    <lineage>
        <taxon>Bacteria</taxon>
        <taxon>Bacillati</taxon>
        <taxon>Bacillota</taxon>
        <taxon>Clostridia</taxon>
        <taxon>Eubacteriales</taxon>
        <taxon>Aristaeellaceae</taxon>
        <taxon>Aristaeella</taxon>
    </lineage>
</organism>
<gene>
    <name evidence="1" type="ORF">JYE49_07370</name>
</gene>
<evidence type="ECO:0000313" key="2">
    <source>
        <dbReference type="Proteomes" id="UP000682782"/>
    </source>
</evidence>
<sequence>MKKIISLILVLALALCLVPVLAEEEAADEEASELVLMSHEDYVLAEMDAPVYVETYVQAHQNWWNDKMTIYAQSEDGAYFIYELGISKDEAAKLVPGTKIAVKGFKGEWSGEVEILDATYEILEGDPFIATATDVTALLGTDELINHQNELVAFKGMTVEAYDDSGAAFAYKDAEGKTDDLYFKVSKDGQTYDFCVEFYLCGNDTEVYKAVEALKVGDVVDLEGFLYWYNGANPHITSVTAAQ</sequence>
<protein>
    <submittedName>
        <fullName evidence="1">Uncharacterized protein</fullName>
    </submittedName>
</protein>
<reference evidence="1" key="1">
    <citation type="submission" date="2021-01" db="EMBL/GenBank/DDBJ databases">
        <title>Complete genome sequence of Clostridiales bacterium R-7.</title>
        <authorList>
            <person name="Mahoney-Kurpe S.C."/>
            <person name="Palevich N."/>
            <person name="Koike S."/>
            <person name="Moon C.D."/>
            <person name="Attwood G.T."/>
        </authorList>
    </citation>
    <scope>NUCLEOTIDE SEQUENCE</scope>
    <source>
        <strain evidence="1">R-7</strain>
    </source>
</reference>
<dbReference type="Proteomes" id="UP000682782">
    <property type="component" value="Chromosome"/>
</dbReference>
<proteinExistence type="predicted"/>
<dbReference type="EMBL" id="CP068393">
    <property type="protein sequence ID" value="QUC68495.1"/>
    <property type="molecule type" value="Genomic_DNA"/>
</dbReference>
<accession>A0AC61MZ30</accession>